<accession>A0A9W9RLG1</accession>
<organism evidence="1 2">
    <name type="scientific">Penicillium brevicompactum</name>
    <dbReference type="NCBI Taxonomy" id="5074"/>
    <lineage>
        <taxon>Eukaryota</taxon>
        <taxon>Fungi</taxon>
        <taxon>Dikarya</taxon>
        <taxon>Ascomycota</taxon>
        <taxon>Pezizomycotina</taxon>
        <taxon>Eurotiomycetes</taxon>
        <taxon>Eurotiomycetidae</taxon>
        <taxon>Eurotiales</taxon>
        <taxon>Aspergillaceae</taxon>
        <taxon>Penicillium</taxon>
    </lineage>
</organism>
<sequence length="59" mass="6696">MLAPLPQPQQWMHDILVIVSGDEHGNYALLDALKCHYNVIRIQQASETVFDTDSLKLDC</sequence>
<reference evidence="1" key="2">
    <citation type="journal article" date="2023" name="IMA Fungus">
        <title>Comparative genomic study of the Penicillium genus elucidates a diverse pangenome and 15 lateral gene transfer events.</title>
        <authorList>
            <person name="Petersen C."/>
            <person name="Sorensen T."/>
            <person name="Nielsen M.R."/>
            <person name="Sondergaard T.E."/>
            <person name="Sorensen J.L."/>
            <person name="Fitzpatrick D.A."/>
            <person name="Frisvad J.C."/>
            <person name="Nielsen K.L."/>
        </authorList>
    </citation>
    <scope>NUCLEOTIDE SEQUENCE</scope>
    <source>
        <strain evidence="1">IBT 35675</strain>
    </source>
</reference>
<evidence type="ECO:0000313" key="2">
    <source>
        <dbReference type="Proteomes" id="UP001148299"/>
    </source>
</evidence>
<reference evidence="1" key="1">
    <citation type="submission" date="2022-12" db="EMBL/GenBank/DDBJ databases">
        <authorList>
            <person name="Petersen C."/>
        </authorList>
    </citation>
    <scope>NUCLEOTIDE SEQUENCE</scope>
    <source>
        <strain evidence="1">IBT 35675</strain>
    </source>
</reference>
<dbReference type="EMBL" id="JAPZBR010000002">
    <property type="protein sequence ID" value="KAJ5361725.1"/>
    <property type="molecule type" value="Genomic_DNA"/>
</dbReference>
<proteinExistence type="predicted"/>
<dbReference type="Proteomes" id="UP001148299">
    <property type="component" value="Unassembled WGS sequence"/>
</dbReference>
<dbReference type="AlphaFoldDB" id="A0A9W9RLG1"/>
<evidence type="ECO:0000313" key="1">
    <source>
        <dbReference type="EMBL" id="KAJ5361725.1"/>
    </source>
</evidence>
<keyword evidence="2" id="KW-1185">Reference proteome</keyword>
<protein>
    <submittedName>
        <fullName evidence="1">Uncharacterized protein</fullName>
    </submittedName>
</protein>
<gene>
    <name evidence="1" type="ORF">N7541_002569</name>
</gene>
<name>A0A9W9RLG1_PENBR</name>
<comment type="caution">
    <text evidence="1">The sequence shown here is derived from an EMBL/GenBank/DDBJ whole genome shotgun (WGS) entry which is preliminary data.</text>
</comment>